<evidence type="ECO:0000256" key="1">
    <source>
        <dbReference type="ARBA" id="ARBA00009995"/>
    </source>
</evidence>
<dbReference type="EC" id="2.4.1.17" evidence="2"/>
<comment type="catalytic activity">
    <reaction evidence="5">
        <text>glucuronate acceptor + UDP-alpha-D-glucuronate = acceptor beta-D-glucuronoside + UDP + H(+)</text>
        <dbReference type="Rhea" id="RHEA:21032"/>
        <dbReference type="ChEBI" id="CHEBI:15378"/>
        <dbReference type="ChEBI" id="CHEBI:58052"/>
        <dbReference type="ChEBI" id="CHEBI:58223"/>
        <dbReference type="ChEBI" id="CHEBI:132367"/>
        <dbReference type="ChEBI" id="CHEBI:132368"/>
        <dbReference type="EC" id="2.4.1.17"/>
    </reaction>
</comment>
<dbReference type="GO" id="GO:0015020">
    <property type="term" value="F:glucuronosyltransferase activity"/>
    <property type="evidence" value="ECO:0007669"/>
    <property type="project" value="UniProtKB-EC"/>
</dbReference>
<dbReference type="Proteomes" id="UP000580250">
    <property type="component" value="Unassembled WGS sequence"/>
</dbReference>
<reference evidence="6 7" key="1">
    <citation type="submission" date="2020-08" db="EMBL/GenBank/DDBJ databases">
        <authorList>
            <person name="Koutsovoulos G."/>
            <person name="Danchin GJ E."/>
        </authorList>
    </citation>
    <scope>NUCLEOTIDE SEQUENCE [LARGE SCALE GENOMIC DNA]</scope>
</reference>
<dbReference type="PANTHER" id="PTHR48043">
    <property type="entry name" value="EG:EG0003.4 PROTEIN-RELATED"/>
    <property type="match status" value="1"/>
</dbReference>
<dbReference type="PANTHER" id="PTHR48043:SF145">
    <property type="entry name" value="FI06409P-RELATED"/>
    <property type="match status" value="1"/>
</dbReference>
<evidence type="ECO:0000313" key="6">
    <source>
        <dbReference type="EMBL" id="CAD2194985.1"/>
    </source>
</evidence>
<dbReference type="EMBL" id="CAJEWN010001167">
    <property type="protein sequence ID" value="CAD2194985.1"/>
    <property type="molecule type" value="Genomic_DNA"/>
</dbReference>
<dbReference type="AlphaFoldDB" id="A0A6V7X716"/>
<comment type="similarity">
    <text evidence="1">Belongs to the UDP-glycosyltransferase family.</text>
</comment>
<evidence type="ECO:0000256" key="3">
    <source>
        <dbReference type="ARBA" id="ARBA00022676"/>
    </source>
</evidence>
<accession>A0A6V7X716</accession>
<dbReference type="Pfam" id="PF00201">
    <property type="entry name" value="UDPGT"/>
    <property type="match status" value="1"/>
</dbReference>
<evidence type="ECO:0000256" key="4">
    <source>
        <dbReference type="ARBA" id="ARBA00022679"/>
    </source>
</evidence>
<dbReference type="InterPro" id="IPR002213">
    <property type="entry name" value="UDP_glucos_trans"/>
</dbReference>
<dbReference type="InterPro" id="IPR050271">
    <property type="entry name" value="UDP-glycosyltransferase"/>
</dbReference>
<evidence type="ECO:0000256" key="5">
    <source>
        <dbReference type="ARBA" id="ARBA00047475"/>
    </source>
</evidence>
<evidence type="ECO:0000313" key="7">
    <source>
        <dbReference type="Proteomes" id="UP000580250"/>
    </source>
</evidence>
<dbReference type="OrthoDB" id="416356at2759"/>
<dbReference type="SUPFAM" id="SSF53756">
    <property type="entry name" value="UDP-Glycosyltransferase/glycogen phosphorylase"/>
    <property type="match status" value="1"/>
</dbReference>
<dbReference type="Gene3D" id="3.40.50.2000">
    <property type="entry name" value="Glycogen Phosphorylase B"/>
    <property type="match status" value="1"/>
</dbReference>
<comment type="caution">
    <text evidence="6">The sequence shown here is derived from an EMBL/GenBank/DDBJ whole genome shotgun (WGS) entry which is preliminary data.</text>
</comment>
<proteinExistence type="inferred from homology"/>
<protein>
    <recommendedName>
        <fullName evidence="2">glucuronosyltransferase</fullName>
        <ecNumber evidence="2">2.4.1.17</ecNumber>
    </recommendedName>
</protein>
<name>A0A6V7X716_MELEN</name>
<gene>
    <name evidence="6" type="ORF">MENT_LOCUS48046</name>
</gene>
<organism evidence="6 7">
    <name type="scientific">Meloidogyne enterolobii</name>
    <name type="common">Root-knot nematode worm</name>
    <name type="synonym">Meloidogyne mayaguensis</name>
    <dbReference type="NCBI Taxonomy" id="390850"/>
    <lineage>
        <taxon>Eukaryota</taxon>
        <taxon>Metazoa</taxon>
        <taxon>Ecdysozoa</taxon>
        <taxon>Nematoda</taxon>
        <taxon>Chromadorea</taxon>
        <taxon>Rhabditida</taxon>
        <taxon>Tylenchina</taxon>
        <taxon>Tylenchomorpha</taxon>
        <taxon>Tylenchoidea</taxon>
        <taxon>Meloidogynidae</taxon>
        <taxon>Meloidogyninae</taxon>
        <taxon>Meloidogyne</taxon>
    </lineage>
</organism>
<keyword evidence="4" id="KW-0808">Transferase</keyword>
<evidence type="ECO:0000256" key="2">
    <source>
        <dbReference type="ARBA" id="ARBA00012544"/>
    </source>
</evidence>
<sequence>MIKQREILEKANVKLFITHGGQNSFNEVLRAGIPIIVLPFFGDQPFNATLAEYLGIGVSITVEDFVTNFERTFNAIMSKNAYKENALQIKNAIKRAPEYGQIDIFLGTVKKAIKEKINVFNKSPFNKMSKEVKVKYLKLDNLTTIVENFLNSIGVSGGQ</sequence>
<keyword evidence="3" id="KW-0328">Glycosyltransferase</keyword>